<reference evidence="1" key="1">
    <citation type="submission" date="2018-11" db="EMBL/GenBank/DDBJ databases">
        <authorList>
            <consortium name="Genoscope - CEA"/>
            <person name="William W."/>
        </authorList>
    </citation>
    <scope>NUCLEOTIDE SEQUENCE</scope>
</reference>
<organism evidence="1">
    <name type="scientific">Brassica oleracea</name>
    <name type="common">Wild cabbage</name>
    <dbReference type="NCBI Taxonomy" id="3712"/>
    <lineage>
        <taxon>Eukaryota</taxon>
        <taxon>Viridiplantae</taxon>
        <taxon>Streptophyta</taxon>
        <taxon>Embryophyta</taxon>
        <taxon>Tracheophyta</taxon>
        <taxon>Spermatophyta</taxon>
        <taxon>Magnoliopsida</taxon>
        <taxon>eudicotyledons</taxon>
        <taxon>Gunneridae</taxon>
        <taxon>Pentapetalae</taxon>
        <taxon>rosids</taxon>
        <taxon>malvids</taxon>
        <taxon>Brassicales</taxon>
        <taxon>Brassicaceae</taxon>
        <taxon>Brassiceae</taxon>
        <taxon>Brassica</taxon>
    </lineage>
</organism>
<protein>
    <submittedName>
        <fullName evidence="1">Uncharacterized protein</fullName>
    </submittedName>
</protein>
<accession>A0A3P6DQ32</accession>
<proteinExistence type="predicted"/>
<dbReference type="EMBL" id="LR031874">
    <property type="protein sequence ID" value="VDD25781.1"/>
    <property type="molecule type" value="Genomic_DNA"/>
</dbReference>
<gene>
    <name evidence="1" type="ORF">BOLC2T11105H</name>
</gene>
<dbReference type="AlphaFoldDB" id="A0A3P6DQ32"/>
<evidence type="ECO:0000313" key="1">
    <source>
        <dbReference type="EMBL" id="VDD25781.1"/>
    </source>
</evidence>
<sequence>MRNNIIFNNKRDHIINMINGALRDLDQWREANKNTGDEEQNRQNKSLSKISIKDKLPPNSEYYCLVDASWNLFDELNQFKTEQTNRNVRITEAVLVPQDIFEISKHRDYTFHYLSRDNLNVVDSLAKQARLNKKNYVVSWKF</sequence>
<name>A0A3P6DQ32_BRAOL</name>